<dbReference type="Pfam" id="PF13340">
    <property type="entry name" value="DUF4096"/>
    <property type="match status" value="1"/>
</dbReference>
<dbReference type="AlphaFoldDB" id="A0A2T0GST9"/>
<accession>A0A2T0GST9</accession>
<dbReference type="InterPro" id="IPR052909">
    <property type="entry name" value="Transposase_6_like"/>
</dbReference>
<dbReference type="PANTHER" id="PTHR46637:SF1">
    <property type="entry name" value="BLL5188 PROTEIN"/>
    <property type="match status" value="1"/>
</dbReference>
<reference evidence="2 3" key="1">
    <citation type="submission" date="2018-03" db="EMBL/GenBank/DDBJ databases">
        <title>Actinopolyspora mortivallis from Sahara, screening for active biomolecules.</title>
        <authorList>
            <person name="Selama O."/>
            <person name="Wellington E.M.H."/>
            <person name="Hacene H."/>
        </authorList>
    </citation>
    <scope>NUCLEOTIDE SEQUENCE [LARGE SCALE GENOMIC DNA]</scope>
    <source>
        <strain evidence="2 3">M5A</strain>
    </source>
</reference>
<dbReference type="EMBL" id="PVSR01000039">
    <property type="protein sequence ID" value="PRW62188.1"/>
    <property type="molecule type" value="Genomic_DNA"/>
</dbReference>
<dbReference type="InParanoid" id="A0A2T0GST9"/>
<dbReference type="RefSeq" id="WP_106114899.1">
    <property type="nucleotide sequence ID" value="NZ_PVSR01000039.1"/>
</dbReference>
<keyword evidence="3" id="KW-1185">Reference proteome</keyword>
<name>A0A2T0GST9_ACTMO</name>
<gene>
    <name evidence="2" type="ORF">CEP50_16805</name>
</gene>
<evidence type="ECO:0000313" key="2">
    <source>
        <dbReference type="EMBL" id="PRW62188.1"/>
    </source>
</evidence>
<evidence type="ECO:0000313" key="3">
    <source>
        <dbReference type="Proteomes" id="UP000239352"/>
    </source>
</evidence>
<dbReference type="PANTHER" id="PTHR46637">
    <property type="entry name" value="TIS1421-TRANSPOSASE PROTEIN A"/>
    <property type="match status" value="1"/>
</dbReference>
<protein>
    <recommendedName>
        <fullName evidence="1">Insertion element IS402-like domain-containing protein</fullName>
    </recommendedName>
</protein>
<comment type="caution">
    <text evidence="2">The sequence shown here is derived from an EMBL/GenBank/DDBJ whole genome shotgun (WGS) entry which is preliminary data.</text>
</comment>
<dbReference type="InterPro" id="IPR025161">
    <property type="entry name" value="IS402-like_dom"/>
</dbReference>
<sequence length="127" mass="14862">MPGLVERLVPDELWELFREVVPPTVVRRPQGGGRRRADDREVLAAIVFAAVTDCAWRQLPPVFGACWPTVYRRFVEWSQDRVWTRLHRLCQERLGEREHSEWSRRALDSIRRRGTRAGASRAETPSR</sequence>
<dbReference type="Proteomes" id="UP000239352">
    <property type="component" value="Unassembled WGS sequence"/>
</dbReference>
<proteinExistence type="predicted"/>
<evidence type="ECO:0000259" key="1">
    <source>
        <dbReference type="Pfam" id="PF13340"/>
    </source>
</evidence>
<dbReference type="STRING" id="1050202.GCA_000384035_00504"/>
<feature type="domain" description="Insertion element IS402-like" evidence="1">
    <location>
        <begin position="10"/>
        <end position="87"/>
    </location>
</feature>
<organism evidence="2 3">
    <name type="scientific">Actinopolyspora mortivallis</name>
    <dbReference type="NCBI Taxonomy" id="33906"/>
    <lineage>
        <taxon>Bacteria</taxon>
        <taxon>Bacillati</taxon>
        <taxon>Actinomycetota</taxon>
        <taxon>Actinomycetes</taxon>
        <taxon>Actinopolysporales</taxon>
        <taxon>Actinopolysporaceae</taxon>
        <taxon>Actinopolyspora</taxon>
    </lineage>
</organism>